<proteinExistence type="predicted"/>
<dbReference type="AlphaFoldDB" id="A0A067JKC6"/>
<reference evidence="7 8" key="1">
    <citation type="journal article" date="2014" name="PLoS ONE">
        <title>Global Analysis of Gene Expression Profiles in Physic Nut (Jatropha curcas L.) Seedlings Exposed to Salt Stress.</title>
        <authorList>
            <person name="Zhang L."/>
            <person name="Zhang C."/>
            <person name="Wu P."/>
            <person name="Chen Y."/>
            <person name="Li M."/>
            <person name="Jiang H."/>
            <person name="Wu G."/>
        </authorList>
    </citation>
    <scope>NUCLEOTIDE SEQUENCE [LARGE SCALE GENOMIC DNA]</scope>
    <source>
        <strain evidence="8">cv. GZQX0401</strain>
        <tissue evidence="7">Young leaves</tissue>
    </source>
</reference>
<dbReference type="Proteomes" id="UP000027138">
    <property type="component" value="Unassembled WGS sequence"/>
</dbReference>
<evidence type="ECO:0000313" key="8">
    <source>
        <dbReference type="Proteomes" id="UP000027138"/>
    </source>
</evidence>
<keyword evidence="4" id="KW-0804">Transcription</keyword>
<dbReference type="GO" id="GO:0005634">
    <property type="term" value="C:nucleus"/>
    <property type="evidence" value="ECO:0007669"/>
    <property type="project" value="UniProtKB-SubCell"/>
</dbReference>
<dbReference type="EMBL" id="KK915127">
    <property type="protein sequence ID" value="KDP24332.1"/>
    <property type="molecule type" value="Genomic_DNA"/>
</dbReference>
<dbReference type="InterPro" id="IPR006447">
    <property type="entry name" value="Myb_dom_plants"/>
</dbReference>
<keyword evidence="2" id="KW-0805">Transcription regulation</keyword>
<evidence type="ECO:0000259" key="6">
    <source>
        <dbReference type="PROSITE" id="PS51294"/>
    </source>
</evidence>
<dbReference type="InterPro" id="IPR009057">
    <property type="entry name" value="Homeodomain-like_sf"/>
</dbReference>
<accession>A0A067JKC6</accession>
<evidence type="ECO:0000256" key="3">
    <source>
        <dbReference type="ARBA" id="ARBA00023125"/>
    </source>
</evidence>
<sequence>MSSSSPFELTLGLKLSYVPKSLSELIRDLSKTESDEVKLLVLNDQLLKYQEELISVKVFKQDLPQCRLLLIDAVEKLKEEINKIKIGMGLEAAERCLAKDAIATKKRDFEEQQSFLDLNNPSFDQQWTNPTHHRDKRQAGLFGPMPRAEEVPMNLNLNATEEPKLKPLTQPIWRNNRRSWTPPLHAKFVMALHMLGGPEVATPKQIRDHMQIDGLTTNQVKSHLQKYRIIWRSSQYNTTE</sequence>
<keyword evidence="3" id="KW-0238">DNA-binding</keyword>
<dbReference type="InterPro" id="IPR058673">
    <property type="entry name" value="HHO5-like_N"/>
</dbReference>
<dbReference type="InterPro" id="IPR044787">
    <property type="entry name" value="HHO5-like"/>
</dbReference>
<dbReference type="Pfam" id="PF00249">
    <property type="entry name" value="Myb_DNA-binding"/>
    <property type="match status" value="1"/>
</dbReference>
<dbReference type="InterPro" id="IPR017930">
    <property type="entry name" value="Myb_dom"/>
</dbReference>
<dbReference type="OrthoDB" id="60033at2759"/>
<protein>
    <recommendedName>
        <fullName evidence="6">HTH myb-type domain-containing protein</fullName>
    </recommendedName>
</protein>
<evidence type="ECO:0000256" key="1">
    <source>
        <dbReference type="ARBA" id="ARBA00004123"/>
    </source>
</evidence>
<name>A0A067JKC6_JATCU</name>
<dbReference type="PANTHER" id="PTHR31003">
    <property type="entry name" value="MYB FAMILY TRANSCRIPTION FACTOR"/>
    <property type="match status" value="1"/>
</dbReference>
<dbReference type="Gene3D" id="1.10.10.60">
    <property type="entry name" value="Homeodomain-like"/>
    <property type="match status" value="1"/>
</dbReference>
<evidence type="ECO:0000256" key="2">
    <source>
        <dbReference type="ARBA" id="ARBA00023015"/>
    </source>
</evidence>
<dbReference type="GO" id="GO:0003677">
    <property type="term" value="F:DNA binding"/>
    <property type="evidence" value="ECO:0007669"/>
    <property type="project" value="UniProtKB-KW"/>
</dbReference>
<evidence type="ECO:0000256" key="4">
    <source>
        <dbReference type="ARBA" id="ARBA00023163"/>
    </source>
</evidence>
<dbReference type="GO" id="GO:0003700">
    <property type="term" value="F:DNA-binding transcription factor activity"/>
    <property type="evidence" value="ECO:0007669"/>
    <property type="project" value="InterPro"/>
</dbReference>
<comment type="subcellular location">
    <subcellularLocation>
        <location evidence="1">Nucleus</location>
    </subcellularLocation>
</comment>
<feature type="domain" description="HTH myb-type" evidence="6">
    <location>
        <begin position="176"/>
        <end position="232"/>
    </location>
</feature>
<dbReference type="STRING" id="180498.A0A067JKC6"/>
<dbReference type="SUPFAM" id="SSF46689">
    <property type="entry name" value="Homeodomain-like"/>
    <property type="match status" value="1"/>
</dbReference>
<evidence type="ECO:0000313" key="7">
    <source>
        <dbReference type="EMBL" id="KDP24332.1"/>
    </source>
</evidence>
<organism evidence="7 8">
    <name type="scientific">Jatropha curcas</name>
    <name type="common">Barbados nut</name>
    <dbReference type="NCBI Taxonomy" id="180498"/>
    <lineage>
        <taxon>Eukaryota</taxon>
        <taxon>Viridiplantae</taxon>
        <taxon>Streptophyta</taxon>
        <taxon>Embryophyta</taxon>
        <taxon>Tracheophyta</taxon>
        <taxon>Spermatophyta</taxon>
        <taxon>Magnoliopsida</taxon>
        <taxon>eudicotyledons</taxon>
        <taxon>Gunneridae</taxon>
        <taxon>Pentapetalae</taxon>
        <taxon>rosids</taxon>
        <taxon>fabids</taxon>
        <taxon>Malpighiales</taxon>
        <taxon>Euphorbiaceae</taxon>
        <taxon>Crotonoideae</taxon>
        <taxon>Jatropheae</taxon>
        <taxon>Jatropha</taxon>
    </lineage>
</organism>
<keyword evidence="8" id="KW-1185">Reference proteome</keyword>
<keyword evidence="5" id="KW-0539">Nucleus</keyword>
<dbReference type="InterPro" id="IPR001005">
    <property type="entry name" value="SANT/Myb"/>
</dbReference>
<dbReference type="PROSITE" id="PS51294">
    <property type="entry name" value="HTH_MYB"/>
    <property type="match status" value="1"/>
</dbReference>
<dbReference type="PANTHER" id="PTHR31003:SF28">
    <property type="entry name" value="HTH MYB-TYPE DOMAIN-CONTAINING PROTEIN"/>
    <property type="match status" value="1"/>
</dbReference>
<dbReference type="NCBIfam" id="TIGR01557">
    <property type="entry name" value="myb_SHAQKYF"/>
    <property type="match status" value="1"/>
</dbReference>
<gene>
    <name evidence="7" type="ORF">JCGZ_25628</name>
</gene>
<dbReference type="Pfam" id="PF26575">
    <property type="entry name" value="HHO5_N"/>
    <property type="match status" value="1"/>
</dbReference>
<evidence type="ECO:0000256" key="5">
    <source>
        <dbReference type="ARBA" id="ARBA00023242"/>
    </source>
</evidence>